<sequence>MKNDDIKELQEYIIEHGIDEFEFKSFNGEDLLLIGSPNITYYHKVEINFMSVDFINCPIRYWSSKPIRLANLEERKFYEQKTQIEDEDLMFILENDFKDIFFVICEKFEYTFI</sequence>
<comment type="caution">
    <text evidence="1">The sequence shown here is derived from an EMBL/GenBank/DDBJ whole genome shotgun (WGS) entry which is preliminary data.</text>
</comment>
<organism evidence="1 2">
    <name type="scientific">Chengkuizengella axinellae</name>
    <dbReference type="NCBI Taxonomy" id="3064388"/>
    <lineage>
        <taxon>Bacteria</taxon>
        <taxon>Bacillati</taxon>
        <taxon>Bacillota</taxon>
        <taxon>Bacilli</taxon>
        <taxon>Bacillales</taxon>
        <taxon>Paenibacillaceae</taxon>
        <taxon>Chengkuizengella</taxon>
    </lineage>
</organism>
<gene>
    <name evidence="1" type="ORF">Q5Y73_18835</name>
</gene>
<reference evidence="1 2" key="1">
    <citation type="submission" date="2023-08" db="EMBL/GenBank/DDBJ databases">
        <authorList>
            <person name="Park J.-S."/>
        </authorList>
    </citation>
    <scope>NUCLEOTIDE SEQUENCE [LARGE SCALE GENOMIC DNA]</scope>
    <source>
        <strain evidence="1 2">2205SS18-9</strain>
    </source>
</reference>
<protein>
    <submittedName>
        <fullName evidence="1">Uncharacterized protein</fullName>
    </submittedName>
</protein>
<name>A0ABT9J3I4_9BACL</name>
<dbReference type="EMBL" id="JAVAMP010000012">
    <property type="protein sequence ID" value="MDP5276158.1"/>
    <property type="molecule type" value="Genomic_DNA"/>
</dbReference>
<accession>A0ABT9J3I4</accession>
<evidence type="ECO:0000313" key="1">
    <source>
        <dbReference type="EMBL" id="MDP5276158.1"/>
    </source>
</evidence>
<keyword evidence="2" id="KW-1185">Reference proteome</keyword>
<dbReference type="RefSeq" id="WP_305993469.1">
    <property type="nucleotide sequence ID" value="NZ_JAVAMP010000012.1"/>
</dbReference>
<dbReference type="Proteomes" id="UP001231941">
    <property type="component" value="Unassembled WGS sequence"/>
</dbReference>
<proteinExistence type="predicted"/>
<evidence type="ECO:0000313" key="2">
    <source>
        <dbReference type="Proteomes" id="UP001231941"/>
    </source>
</evidence>